<keyword evidence="9" id="KW-1185">Reference proteome</keyword>
<feature type="active site" description="Proton donor" evidence="3">
    <location>
        <position position="543"/>
    </location>
</feature>
<dbReference type="InterPro" id="IPR012132">
    <property type="entry name" value="GMC_OxRdtase"/>
</dbReference>
<dbReference type="PIRSF" id="PIRSF000137">
    <property type="entry name" value="Alcohol_oxidase"/>
    <property type="match status" value="1"/>
</dbReference>
<feature type="chain" id="PRO_5007856664" evidence="5">
    <location>
        <begin position="25"/>
        <end position="606"/>
    </location>
</feature>
<proteinExistence type="inferred from homology"/>
<dbReference type="GO" id="GO:0044550">
    <property type="term" value="P:secondary metabolite biosynthetic process"/>
    <property type="evidence" value="ECO:0007669"/>
    <property type="project" value="TreeGrafter"/>
</dbReference>
<dbReference type="PANTHER" id="PTHR11552">
    <property type="entry name" value="GLUCOSE-METHANOL-CHOLINE GMC OXIDOREDUCTASE"/>
    <property type="match status" value="1"/>
</dbReference>
<feature type="domain" description="Glucose-methanol-choline oxidoreductase C-terminal" evidence="7">
    <location>
        <begin position="460"/>
        <end position="595"/>
    </location>
</feature>
<dbReference type="InterPro" id="IPR000172">
    <property type="entry name" value="GMC_OxRdtase_N"/>
</dbReference>
<feature type="binding site" evidence="4">
    <location>
        <position position="106"/>
    </location>
    <ligand>
        <name>FAD</name>
        <dbReference type="ChEBI" id="CHEBI:57692"/>
    </ligand>
</feature>
<dbReference type="Gene3D" id="3.50.50.60">
    <property type="entry name" value="FAD/NAD(P)-binding domain"/>
    <property type="match status" value="1"/>
</dbReference>
<evidence type="ECO:0000256" key="4">
    <source>
        <dbReference type="PIRSR" id="PIRSR000137-2"/>
    </source>
</evidence>
<dbReference type="Gene3D" id="3.30.560.10">
    <property type="entry name" value="Glucose Oxidase, domain 3"/>
    <property type="match status" value="1"/>
</dbReference>
<feature type="binding site" evidence="4">
    <location>
        <position position="253"/>
    </location>
    <ligand>
        <name>FAD</name>
        <dbReference type="ChEBI" id="CHEBI:57692"/>
    </ligand>
</feature>
<evidence type="ECO:0000313" key="8">
    <source>
        <dbReference type="EMBL" id="KZV84924.1"/>
    </source>
</evidence>
<name>A0A165DMP9_EXIGL</name>
<dbReference type="SUPFAM" id="SSF54373">
    <property type="entry name" value="FAD-linked reductases, C-terminal domain"/>
    <property type="match status" value="1"/>
</dbReference>
<keyword evidence="4" id="KW-0285">Flavoprotein</keyword>
<feature type="domain" description="Glucose-methanol-choline oxidoreductase N-terminal" evidence="6">
    <location>
        <begin position="44"/>
        <end position="335"/>
    </location>
</feature>
<dbReference type="GO" id="GO:0050660">
    <property type="term" value="F:flavin adenine dinucleotide binding"/>
    <property type="evidence" value="ECO:0007669"/>
    <property type="project" value="InterPro"/>
</dbReference>
<accession>A0A165DMP9</accession>
<evidence type="ECO:0000259" key="6">
    <source>
        <dbReference type="Pfam" id="PF00732"/>
    </source>
</evidence>
<dbReference type="STRING" id="1314781.A0A165DMP9"/>
<dbReference type="EMBL" id="KV426206">
    <property type="protein sequence ID" value="KZV84924.1"/>
    <property type="molecule type" value="Genomic_DNA"/>
</dbReference>
<dbReference type="PANTHER" id="PTHR11552:SF115">
    <property type="entry name" value="DEHYDROGENASE XPTC-RELATED"/>
    <property type="match status" value="1"/>
</dbReference>
<feature type="active site" description="Proton acceptor" evidence="3">
    <location>
        <position position="586"/>
    </location>
</feature>
<dbReference type="Pfam" id="PF00732">
    <property type="entry name" value="GMC_oxred_N"/>
    <property type="match status" value="1"/>
</dbReference>
<feature type="signal peptide" evidence="5">
    <location>
        <begin position="1"/>
        <end position="24"/>
    </location>
</feature>
<dbReference type="Pfam" id="PF05199">
    <property type="entry name" value="GMC_oxred_C"/>
    <property type="match status" value="1"/>
</dbReference>
<comment type="similarity">
    <text evidence="2">Belongs to the GMC oxidoreductase family.</text>
</comment>
<dbReference type="OrthoDB" id="269227at2759"/>
<gene>
    <name evidence="8" type="ORF">EXIGLDRAFT_699972</name>
</gene>
<comment type="cofactor">
    <cofactor evidence="1 4">
        <name>FAD</name>
        <dbReference type="ChEBI" id="CHEBI:57692"/>
    </cofactor>
</comment>
<reference evidence="8 9" key="1">
    <citation type="journal article" date="2016" name="Mol. Biol. Evol.">
        <title>Comparative Genomics of Early-Diverging Mushroom-Forming Fungi Provides Insights into the Origins of Lignocellulose Decay Capabilities.</title>
        <authorList>
            <person name="Nagy L.G."/>
            <person name="Riley R."/>
            <person name="Tritt A."/>
            <person name="Adam C."/>
            <person name="Daum C."/>
            <person name="Floudas D."/>
            <person name="Sun H."/>
            <person name="Yadav J.S."/>
            <person name="Pangilinan J."/>
            <person name="Larsson K.H."/>
            <person name="Matsuura K."/>
            <person name="Barry K."/>
            <person name="Labutti K."/>
            <person name="Kuo R."/>
            <person name="Ohm R.A."/>
            <person name="Bhattacharya S.S."/>
            <person name="Shirouzu T."/>
            <person name="Yoshinaga Y."/>
            <person name="Martin F.M."/>
            <person name="Grigoriev I.V."/>
            <person name="Hibbett D.S."/>
        </authorList>
    </citation>
    <scope>NUCLEOTIDE SEQUENCE [LARGE SCALE GENOMIC DNA]</scope>
    <source>
        <strain evidence="8 9">HHB12029</strain>
    </source>
</reference>
<organism evidence="8 9">
    <name type="scientific">Exidia glandulosa HHB12029</name>
    <dbReference type="NCBI Taxonomy" id="1314781"/>
    <lineage>
        <taxon>Eukaryota</taxon>
        <taxon>Fungi</taxon>
        <taxon>Dikarya</taxon>
        <taxon>Basidiomycota</taxon>
        <taxon>Agaricomycotina</taxon>
        <taxon>Agaricomycetes</taxon>
        <taxon>Auriculariales</taxon>
        <taxon>Exidiaceae</taxon>
        <taxon>Exidia</taxon>
    </lineage>
</organism>
<dbReference type="InterPro" id="IPR036188">
    <property type="entry name" value="FAD/NAD-bd_sf"/>
</dbReference>
<dbReference type="SUPFAM" id="SSF51905">
    <property type="entry name" value="FAD/NAD(P)-binding domain"/>
    <property type="match status" value="1"/>
</dbReference>
<protein>
    <submittedName>
        <fullName evidence="8">Alcohol oxidase</fullName>
    </submittedName>
</protein>
<dbReference type="InterPro" id="IPR007867">
    <property type="entry name" value="GMC_OxRtase_C"/>
</dbReference>
<evidence type="ECO:0000256" key="2">
    <source>
        <dbReference type="ARBA" id="ARBA00010790"/>
    </source>
</evidence>
<evidence type="ECO:0000256" key="1">
    <source>
        <dbReference type="ARBA" id="ARBA00001974"/>
    </source>
</evidence>
<keyword evidence="5" id="KW-0732">Signal</keyword>
<dbReference type="AlphaFoldDB" id="A0A165DMP9"/>
<keyword evidence="4" id="KW-0274">FAD</keyword>
<evidence type="ECO:0000256" key="3">
    <source>
        <dbReference type="PIRSR" id="PIRSR000137-1"/>
    </source>
</evidence>
<evidence type="ECO:0000259" key="7">
    <source>
        <dbReference type="Pfam" id="PF05199"/>
    </source>
</evidence>
<evidence type="ECO:0000313" key="9">
    <source>
        <dbReference type="Proteomes" id="UP000077266"/>
    </source>
</evidence>
<dbReference type="GO" id="GO:0016614">
    <property type="term" value="F:oxidoreductase activity, acting on CH-OH group of donors"/>
    <property type="evidence" value="ECO:0007669"/>
    <property type="project" value="InterPro"/>
</dbReference>
<dbReference type="InParanoid" id="A0A165DMP9"/>
<evidence type="ECO:0000256" key="5">
    <source>
        <dbReference type="SAM" id="SignalP"/>
    </source>
</evidence>
<sequence length="606" mass="64668">MARGRVAGAFAQLLALSSVCFAYADIVSELSAREISASEAKSSYDFIVVGGGQAGLVIANRLTEDPHKSVLLVEYGYISTDPAQEDPSSAKGLNNQLNATVYAAAVLGGGSTGMMLDRGAPDDYDNWEKLGNKGWGWSDLLPYFKKATHLVPPVPSIANEFNVTWDLSAYGPKNTPIELSFPTFMYPGTKNQYKGMIEAGVTPQKEGALHAYGLFWYPGALTAKEVKRSYAVSGYYRPISSRKNLHLLTGTRVNEILFSKSKRATGVTIQARGTPDGENVQVIKAHKEIVLTAGFLHTPHILQRSGVGPAALLRAANIPVVVDLPGVGHNLQDHAAGLPAFQFNTDVTPNPDSLTNNATFQAWADELWAANRTGPRSIGVGNVGAWIPLPVLTPEYKSIVSTIRSQDITEYLPSSYDRDLLAGHKKQRELIAASYTKTTSGAIELPFGGSPAFSLSLEHPLSRGTVMLDPTNKYAEPIVDYHSLSNPVDALVLAKSVQFGRKWMSTPAMRELSPTEVAPGAALQSDEELINAVRGGSIASTAHGCCTAALSPRNQGGVVSPDLLVYGVKGLSVGDVSTIPLITGAHTCATVYAIAEKAADLIKARH</sequence>
<dbReference type="Proteomes" id="UP000077266">
    <property type="component" value="Unassembled WGS sequence"/>
</dbReference>